<feature type="domain" description="NB-ARC" evidence="5">
    <location>
        <begin position="194"/>
        <end position="370"/>
    </location>
</feature>
<dbReference type="Gene3D" id="1.10.8.430">
    <property type="entry name" value="Helical domain of apoptotic protease-activating factors"/>
    <property type="match status" value="1"/>
</dbReference>
<sequence>MRDMIPNASILTNFQLHSCLPKLMAETLLFSLAESLIGKLANRAVEEASSALGVYGELKQMKATMTLIKGVLLDAEQKMSQSSALSEWLRQIKHVFSDAEDIVDDFECEALRKHVVNDYGSCSRKVRRLFSSSNPLVYRLRMAHQIKDIRERLEKVAADRNLFGLQIIDQDTRVVRVREMTHSHVNPSNVIGREHDKQKIIKLLLHDVHHESLSVVPIVGMGGLGKTTLAKLVFSDTSIQECFPLKMWVCVSNGFQLRNVLVNILNSAPNPTKEKFKNFDTEQLQNELRNKLQSQKFLLVLDDVWNEDRARWDELKEIIDVGVEGSKILVTTRSHSVAAMMRTKFSNSYLLECLSQEHSFSLFVKSAFEDGEENKHPELLEIGKEIVKKCGGLPLAVRTLGSSLFSRVDKKEWESIRDNEIWNLTQNEKGILPALKLSYDQLPSYLKPCFASFSLFSEGTNIYGSRITRLWEALGFLPAPKECESMIDVSRQFLHELWSRSFLSDYIDVGGDCLFKLHNLVSDLSVYIAKGEFEIIDPHNLNISEYAQHLTFIENNMPGRVLLPTGLRTVYCPYGTNSEAFLKTLVTKCKNLRVLNLFSSEFESLPRRIGKLKHLRYLSLSECENLKGLPDSVCKLQNLQTLRVNGCKRLKKLPNGIRNLISLRHLDITTRQPDFPEKEIASLTSLETLYVNCCDNVESLFKDVQLSNLKILNLSKCGGLKSVSFHGIRNLEVLMISKCAKLELSMGLNSQIPDSRFKFILLDDLPQLVTLPKWLQGSLNTLHSLWIVDCINLEEVPEWLSTMICLELLSIENCPKLLSLPHNMHHLQHLRIVGCPELCKRLQPEVGQDWHKILHIKQVSLLDEKKKTNFQNNTIKS</sequence>
<dbReference type="PANTHER" id="PTHR36766">
    <property type="entry name" value="PLANT BROAD-SPECTRUM MILDEW RESISTANCE PROTEIN RPW8"/>
    <property type="match status" value="1"/>
</dbReference>
<proteinExistence type="predicted"/>
<dbReference type="Gene3D" id="3.40.50.300">
    <property type="entry name" value="P-loop containing nucleotide triphosphate hydrolases"/>
    <property type="match status" value="1"/>
</dbReference>
<dbReference type="Gene3D" id="3.80.10.10">
    <property type="entry name" value="Ribonuclease Inhibitor"/>
    <property type="match status" value="2"/>
</dbReference>
<evidence type="ECO:0000256" key="1">
    <source>
        <dbReference type="ARBA" id="ARBA00022737"/>
    </source>
</evidence>
<evidence type="ECO:0000256" key="4">
    <source>
        <dbReference type="ARBA" id="ARBA00022840"/>
    </source>
</evidence>
<dbReference type="PANTHER" id="PTHR36766:SF61">
    <property type="entry name" value="NB-ARC DOMAIN DISEASE RESISTANCE PROTEIN"/>
    <property type="match status" value="1"/>
</dbReference>
<dbReference type="FunFam" id="3.40.50.300:FF:001091">
    <property type="entry name" value="Probable disease resistance protein At1g61300"/>
    <property type="match status" value="1"/>
</dbReference>
<dbReference type="AlphaFoldDB" id="A0AA86VZN2"/>
<dbReference type="Pfam" id="PF18052">
    <property type="entry name" value="Rx_N"/>
    <property type="match status" value="1"/>
</dbReference>
<evidence type="ECO:0000313" key="10">
    <source>
        <dbReference type="Proteomes" id="UP001189624"/>
    </source>
</evidence>
<dbReference type="EMBL" id="OY731404">
    <property type="protein sequence ID" value="CAJ1967536.1"/>
    <property type="molecule type" value="Genomic_DNA"/>
</dbReference>
<keyword evidence="4" id="KW-0067">ATP-binding</keyword>
<evidence type="ECO:0000259" key="7">
    <source>
        <dbReference type="Pfam" id="PF23559"/>
    </source>
</evidence>
<dbReference type="GO" id="GO:0005524">
    <property type="term" value="F:ATP binding"/>
    <property type="evidence" value="ECO:0007669"/>
    <property type="project" value="UniProtKB-KW"/>
</dbReference>
<dbReference type="GO" id="GO:0051707">
    <property type="term" value="P:response to other organism"/>
    <property type="evidence" value="ECO:0007669"/>
    <property type="project" value="UniProtKB-ARBA"/>
</dbReference>
<dbReference type="Gene3D" id="1.10.10.10">
    <property type="entry name" value="Winged helix-like DNA-binding domain superfamily/Winged helix DNA-binding domain"/>
    <property type="match status" value="1"/>
</dbReference>
<dbReference type="GO" id="GO:0006952">
    <property type="term" value="P:defense response"/>
    <property type="evidence" value="ECO:0007669"/>
    <property type="project" value="UniProtKB-KW"/>
</dbReference>
<dbReference type="InterPro" id="IPR042197">
    <property type="entry name" value="Apaf_helical"/>
</dbReference>
<evidence type="ECO:0000256" key="3">
    <source>
        <dbReference type="ARBA" id="ARBA00022821"/>
    </source>
</evidence>
<dbReference type="InterPro" id="IPR032675">
    <property type="entry name" value="LRR_dom_sf"/>
</dbReference>
<dbReference type="Pfam" id="PF00931">
    <property type="entry name" value="NB-ARC"/>
    <property type="match status" value="1"/>
</dbReference>
<dbReference type="Gene3D" id="1.20.5.4130">
    <property type="match status" value="1"/>
</dbReference>
<evidence type="ECO:0000256" key="2">
    <source>
        <dbReference type="ARBA" id="ARBA00022741"/>
    </source>
</evidence>
<evidence type="ECO:0000259" key="5">
    <source>
        <dbReference type="Pfam" id="PF00931"/>
    </source>
</evidence>
<dbReference type="InterPro" id="IPR036388">
    <property type="entry name" value="WH-like_DNA-bd_sf"/>
</dbReference>
<keyword evidence="2" id="KW-0547">Nucleotide-binding</keyword>
<feature type="domain" description="Disease resistance R13L4/SHOC-2-like LRR" evidence="8">
    <location>
        <begin position="586"/>
        <end position="787"/>
    </location>
</feature>
<dbReference type="Pfam" id="PF23559">
    <property type="entry name" value="WHD_DRP"/>
    <property type="match status" value="1"/>
</dbReference>
<evidence type="ECO:0000313" key="9">
    <source>
        <dbReference type="EMBL" id="CAJ1967536.1"/>
    </source>
</evidence>
<accession>A0AA86VZN2</accession>
<gene>
    <name evidence="9" type="ORF">AYBTSS11_LOCUS21235</name>
</gene>
<evidence type="ECO:0000259" key="6">
    <source>
        <dbReference type="Pfam" id="PF18052"/>
    </source>
</evidence>
<name>A0AA86VZN2_9FABA</name>
<dbReference type="InterPro" id="IPR041118">
    <property type="entry name" value="Rx_N"/>
</dbReference>
<dbReference type="InterPro" id="IPR027417">
    <property type="entry name" value="P-loop_NTPase"/>
</dbReference>
<dbReference type="InterPro" id="IPR002182">
    <property type="entry name" value="NB-ARC"/>
</dbReference>
<dbReference type="SUPFAM" id="SSF52540">
    <property type="entry name" value="P-loop containing nucleoside triphosphate hydrolases"/>
    <property type="match status" value="1"/>
</dbReference>
<feature type="domain" description="Disease resistance N-terminal" evidence="6">
    <location>
        <begin position="34"/>
        <end position="121"/>
    </location>
</feature>
<organism evidence="9 10">
    <name type="scientific">Sphenostylis stenocarpa</name>
    <dbReference type="NCBI Taxonomy" id="92480"/>
    <lineage>
        <taxon>Eukaryota</taxon>
        <taxon>Viridiplantae</taxon>
        <taxon>Streptophyta</taxon>
        <taxon>Embryophyta</taxon>
        <taxon>Tracheophyta</taxon>
        <taxon>Spermatophyta</taxon>
        <taxon>Magnoliopsida</taxon>
        <taxon>eudicotyledons</taxon>
        <taxon>Gunneridae</taxon>
        <taxon>Pentapetalae</taxon>
        <taxon>rosids</taxon>
        <taxon>fabids</taxon>
        <taxon>Fabales</taxon>
        <taxon>Fabaceae</taxon>
        <taxon>Papilionoideae</taxon>
        <taxon>50 kb inversion clade</taxon>
        <taxon>NPAAA clade</taxon>
        <taxon>indigoferoid/millettioid clade</taxon>
        <taxon>Phaseoleae</taxon>
        <taxon>Sphenostylis</taxon>
    </lineage>
</organism>
<keyword evidence="3" id="KW-0611">Plant defense</keyword>
<dbReference type="SUPFAM" id="SSF52058">
    <property type="entry name" value="L domain-like"/>
    <property type="match status" value="1"/>
</dbReference>
<keyword evidence="1" id="KW-0677">Repeat</keyword>
<protein>
    <recommendedName>
        <fullName evidence="11">Disease resistance protein RGA3</fullName>
    </recommendedName>
</protein>
<dbReference type="InterPro" id="IPR058922">
    <property type="entry name" value="WHD_DRP"/>
</dbReference>
<evidence type="ECO:0000259" key="8">
    <source>
        <dbReference type="Pfam" id="PF23598"/>
    </source>
</evidence>
<keyword evidence="10" id="KW-1185">Reference proteome</keyword>
<dbReference type="PRINTS" id="PR00364">
    <property type="entry name" value="DISEASERSIST"/>
</dbReference>
<evidence type="ECO:0008006" key="11">
    <source>
        <dbReference type="Google" id="ProtNLM"/>
    </source>
</evidence>
<feature type="domain" description="Disease resistance protein winged helix" evidence="7">
    <location>
        <begin position="455"/>
        <end position="524"/>
    </location>
</feature>
<dbReference type="Pfam" id="PF23598">
    <property type="entry name" value="LRR_14"/>
    <property type="match status" value="1"/>
</dbReference>
<reference evidence="9" key="1">
    <citation type="submission" date="2023-10" db="EMBL/GenBank/DDBJ databases">
        <authorList>
            <person name="Domelevo Entfellner J.-B."/>
        </authorList>
    </citation>
    <scope>NUCLEOTIDE SEQUENCE</scope>
</reference>
<dbReference type="Proteomes" id="UP001189624">
    <property type="component" value="Chromosome 7"/>
</dbReference>
<dbReference type="InterPro" id="IPR055414">
    <property type="entry name" value="LRR_R13L4/SHOC2-like"/>
</dbReference>
<dbReference type="Gramene" id="rna-AYBTSS11_LOCUS21235">
    <property type="protein sequence ID" value="CAJ1967536.1"/>
    <property type="gene ID" value="gene-AYBTSS11_LOCUS21235"/>
</dbReference>
<dbReference type="GO" id="GO:0043531">
    <property type="term" value="F:ADP binding"/>
    <property type="evidence" value="ECO:0007669"/>
    <property type="project" value="InterPro"/>
</dbReference>